<evidence type="ECO:0000313" key="6">
    <source>
        <dbReference type="EMBL" id="GLO64654.1"/>
    </source>
</evidence>
<dbReference type="InterPro" id="IPR047057">
    <property type="entry name" value="MerR_fam"/>
</dbReference>
<evidence type="ECO:0000256" key="3">
    <source>
        <dbReference type="ARBA" id="ARBA00023159"/>
    </source>
</evidence>
<dbReference type="InterPro" id="IPR012925">
    <property type="entry name" value="TipAS_dom"/>
</dbReference>
<feature type="domain" description="HTH merR-type" evidence="5">
    <location>
        <begin position="1"/>
        <end position="71"/>
    </location>
</feature>
<evidence type="ECO:0000259" key="5">
    <source>
        <dbReference type="PROSITE" id="PS50937"/>
    </source>
</evidence>
<evidence type="ECO:0000256" key="1">
    <source>
        <dbReference type="ARBA" id="ARBA00023015"/>
    </source>
</evidence>
<dbReference type="Pfam" id="PF13411">
    <property type="entry name" value="MerR_1"/>
    <property type="match status" value="1"/>
</dbReference>
<dbReference type="SUPFAM" id="SSF46955">
    <property type="entry name" value="Putative DNA-binding domain"/>
    <property type="match status" value="1"/>
</dbReference>
<keyword evidence="7" id="KW-1185">Reference proteome</keyword>
<protein>
    <submittedName>
        <fullName evidence="6">MerR family transcriptional regulator</fullName>
    </submittedName>
</protein>
<organism evidence="6 7">
    <name type="scientific">Oceanobacillus kimchii</name>
    <dbReference type="NCBI Taxonomy" id="746691"/>
    <lineage>
        <taxon>Bacteria</taxon>
        <taxon>Bacillati</taxon>
        <taxon>Bacillota</taxon>
        <taxon>Bacilli</taxon>
        <taxon>Bacillales</taxon>
        <taxon>Bacillaceae</taxon>
        <taxon>Oceanobacillus</taxon>
    </lineage>
</organism>
<dbReference type="Pfam" id="PF07739">
    <property type="entry name" value="TipAS"/>
    <property type="match status" value="1"/>
</dbReference>
<gene>
    <name evidence="6" type="ORF">MACH08_04380</name>
</gene>
<proteinExistence type="predicted"/>
<evidence type="ECO:0000256" key="4">
    <source>
        <dbReference type="ARBA" id="ARBA00023163"/>
    </source>
</evidence>
<dbReference type="InterPro" id="IPR000551">
    <property type="entry name" value="MerR-type_HTH_dom"/>
</dbReference>
<keyword evidence="3" id="KW-0010">Activator</keyword>
<keyword evidence="1" id="KW-0805">Transcription regulation</keyword>
<dbReference type="PANTHER" id="PTHR30204">
    <property type="entry name" value="REDOX-CYCLING DRUG-SENSING TRANSCRIPTIONAL ACTIVATOR SOXR"/>
    <property type="match status" value="1"/>
</dbReference>
<dbReference type="SUPFAM" id="SSF89082">
    <property type="entry name" value="Antibiotic binding domain of TipA-like multidrug resistance regulators"/>
    <property type="match status" value="1"/>
</dbReference>
<dbReference type="PRINTS" id="PR00040">
    <property type="entry name" value="HTHMERR"/>
</dbReference>
<dbReference type="RefSeq" id="WP_017795452.1">
    <property type="nucleotide sequence ID" value="NZ_BSKO01000001.1"/>
</dbReference>
<dbReference type="PROSITE" id="PS50937">
    <property type="entry name" value="HTH_MERR_2"/>
    <property type="match status" value="1"/>
</dbReference>
<reference evidence="6 7" key="1">
    <citation type="submission" date="2023-02" db="EMBL/GenBank/DDBJ databases">
        <title>Oceanobacillus kimchii IFOP_LL358 isolated form Alexandrium catenella lab strain.</title>
        <authorList>
            <person name="Gajardo G."/>
            <person name="Ueki S."/>
            <person name="Maruyama F."/>
        </authorList>
    </citation>
    <scope>NUCLEOTIDE SEQUENCE [LARGE SCALE GENOMIC DNA]</scope>
    <source>
        <strain evidence="6 7">IFOP_LL358</strain>
    </source>
</reference>
<dbReference type="SMART" id="SM00422">
    <property type="entry name" value="HTH_MERR"/>
    <property type="match status" value="1"/>
</dbReference>
<name>A0ABQ5TGK5_9BACI</name>
<dbReference type="EMBL" id="BSKO01000001">
    <property type="protein sequence ID" value="GLO64654.1"/>
    <property type="molecule type" value="Genomic_DNA"/>
</dbReference>
<evidence type="ECO:0000313" key="7">
    <source>
        <dbReference type="Proteomes" id="UP001275436"/>
    </source>
</evidence>
<dbReference type="PANTHER" id="PTHR30204:SF90">
    <property type="entry name" value="HTH-TYPE TRANSCRIPTIONAL ACTIVATOR MTA"/>
    <property type="match status" value="1"/>
</dbReference>
<keyword evidence="2" id="KW-0238">DNA-binding</keyword>
<accession>A0ABQ5TGK5</accession>
<keyword evidence="4" id="KW-0804">Transcription</keyword>
<dbReference type="InterPro" id="IPR009061">
    <property type="entry name" value="DNA-bd_dom_put_sf"/>
</dbReference>
<dbReference type="CDD" id="cd01106">
    <property type="entry name" value="HTH_TipAL-Mta"/>
    <property type="match status" value="1"/>
</dbReference>
<dbReference type="Gene3D" id="1.10.490.50">
    <property type="entry name" value="Antibiotic binding domain of TipA-like multidrug resistance regulators"/>
    <property type="match status" value="1"/>
</dbReference>
<sequence length="254" mass="30336">MDYTVKQVAKISGVSARTLRYYDQINLLKPKLVNDSGYRIYGEEEINRLQQILLYRSMGMKLNQIQSVLDDSTFDIHNALKEHRKQLLAQRKQIDHLLLTVDKTIRYQKGELNMSNKEKFEGFKKERLEENEKVFGNEIRQKYGEETVNTSNQQWMNMSEEEFKQMQEIENELFLSLDKLYQSKDLDSKEAKQVFDLHKNWLMFSWAEYSAEAHKGLAEMYVADDRFRKYYNEKADKEIVDLLRDIIVKYANQQ</sequence>
<dbReference type="InterPro" id="IPR036244">
    <property type="entry name" value="TipA-like_antibiotic-bd"/>
</dbReference>
<dbReference type="Gene3D" id="1.10.1660.10">
    <property type="match status" value="1"/>
</dbReference>
<dbReference type="Proteomes" id="UP001275436">
    <property type="component" value="Unassembled WGS sequence"/>
</dbReference>
<evidence type="ECO:0000256" key="2">
    <source>
        <dbReference type="ARBA" id="ARBA00023125"/>
    </source>
</evidence>
<comment type="caution">
    <text evidence="6">The sequence shown here is derived from an EMBL/GenBank/DDBJ whole genome shotgun (WGS) entry which is preliminary data.</text>
</comment>